<dbReference type="InterPro" id="IPR008144">
    <property type="entry name" value="Guanylate_kin-like_dom"/>
</dbReference>
<dbReference type="EC" id="2.7.4.23" evidence="6"/>
<dbReference type="NCBIfam" id="NF007485">
    <property type="entry name" value="PRK10078.1"/>
    <property type="match status" value="1"/>
</dbReference>
<dbReference type="Gene3D" id="3.40.50.300">
    <property type="entry name" value="P-loop containing nucleotide triphosphate hydrolases"/>
    <property type="match status" value="1"/>
</dbReference>
<keyword evidence="8" id="KW-0418">Kinase</keyword>
<evidence type="ECO:0000256" key="6">
    <source>
        <dbReference type="HAMAP-Rule" id="MF_00836"/>
    </source>
</evidence>
<keyword evidence="9" id="KW-1185">Reference proteome</keyword>
<evidence type="ECO:0000256" key="5">
    <source>
        <dbReference type="ARBA" id="ARBA00022840"/>
    </source>
</evidence>
<organism evidence="8 9">
    <name type="scientific">Pseudomonas saponiphila</name>
    <dbReference type="NCBI Taxonomy" id="556534"/>
    <lineage>
        <taxon>Bacteria</taxon>
        <taxon>Pseudomonadati</taxon>
        <taxon>Pseudomonadota</taxon>
        <taxon>Gammaproteobacteria</taxon>
        <taxon>Pseudomonadales</taxon>
        <taxon>Pseudomonadaceae</taxon>
        <taxon>Pseudomonas</taxon>
    </lineage>
</organism>
<dbReference type="GO" id="GO:0005524">
    <property type="term" value="F:ATP binding"/>
    <property type="evidence" value="ECO:0007669"/>
    <property type="project" value="UniProtKB-KW"/>
</dbReference>
<comment type="pathway">
    <text evidence="2 6">Metabolic intermediate biosynthesis; 5-phospho-alpha-D-ribose 1-diphosphate biosynthesis; 5-phospho-alpha-D-ribose 1-diphosphate from D-ribose 5-phosphate (route II): step 3/3.</text>
</comment>
<keyword evidence="3 6" id="KW-0808">Transferase</keyword>
<evidence type="ECO:0000256" key="4">
    <source>
        <dbReference type="ARBA" id="ARBA00022741"/>
    </source>
</evidence>
<comment type="catalytic activity">
    <reaction evidence="1 6">
        <text>alpha-D-ribose 1,5-bisphosphate + ATP = 5-phospho-alpha-D-ribose 1-diphosphate + ADP</text>
        <dbReference type="Rhea" id="RHEA:20109"/>
        <dbReference type="ChEBI" id="CHEBI:30616"/>
        <dbReference type="ChEBI" id="CHEBI:58017"/>
        <dbReference type="ChEBI" id="CHEBI:68688"/>
        <dbReference type="ChEBI" id="CHEBI:456216"/>
        <dbReference type="EC" id="2.7.4.23"/>
    </reaction>
</comment>
<dbReference type="EMBL" id="FNTJ01000001">
    <property type="protein sequence ID" value="SEB60805.1"/>
    <property type="molecule type" value="Genomic_DNA"/>
</dbReference>
<comment type="function">
    <text evidence="6">Catalyzes the phosphorylation of ribose 1,5-bisphosphate to 5-phospho-D-ribosyl alpha-1-diphosphate (PRPP).</text>
</comment>
<proteinExistence type="inferred from homology"/>
<dbReference type="GO" id="GO:0005829">
    <property type="term" value="C:cytosol"/>
    <property type="evidence" value="ECO:0007669"/>
    <property type="project" value="TreeGrafter"/>
</dbReference>
<dbReference type="PANTHER" id="PTHR23117:SF8">
    <property type="entry name" value="RIBOSE 1,5-BISPHOSPHATE PHOSPHOKINASE PHNN"/>
    <property type="match status" value="1"/>
</dbReference>
<evidence type="ECO:0000256" key="3">
    <source>
        <dbReference type="ARBA" id="ARBA00022679"/>
    </source>
</evidence>
<keyword evidence="5 6" id="KW-0067">ATP-binding</keyword>
<dbReference type="AlphaFoldDB" id="A0A1H4KRR3"/>
<evidence type="ECO:0000313" key="8">
    <source>
        <dbReference type="EMBL" id="SEB60805.1"/>
    </source>
</evidence>
<dbReference type="InterPro" id="IPR008145">
    <property type="entry name" value="GK/Ca_channel_bsu"/>
</dbReference>
<dbReference type="PROSITE" id="PS50052">
    <property type="entry name" value="GUANYLATE_KINASE_2"/>
    <property type="match status" value="1"/>
</dbReference>
<name>A0A1H4KRR3_9PSED</name>
<comment type="similarity">
    <text evidence="6">Belongs to the ribose 1,5-bisphosphokinase family.</text>
</comment>
<dbReference type="GO" id="GO:0033863">
    <property type="term" value="F:ribose 1,5-bisphosphate phosphokinase activity"/>
    <property type="evidence" value="ECO:0007669"/>
    <property type="project" value="UniProtKB-UniRule"/>
</dbReference>
<evidence type="ECO:0000256" key="1">
    <source>
        <dbReference type="ARBA" id="ARBA00000373"/>
    </source>
</evidence>
<evidence type="ECO:0000313" key="9">
    <source>
        <dbReference type="Proteomes" id="UP000198982"/>
    </source>
</evidence>
<dbReference type="SMART" id="SM00072">
    <property type="entry name" value="GuKc"/>
    <property type="match status" value="1"/>
</dbReference>
<protein>
    <recommendedName>
        <fullName evidence="6">Ribose 1,5-bisphosphate phosphokinase PhnN</fullName>
        <ecNumber evidence="6">2.7.4.23</ecNumber>
    </recommendedName>
    <alternativeName>
        <fullName evidence="6">Ribose 1,5-bisphosphokinase</fullName>
    </alternativeName>
</protein>
<feature type="domain" description="Guanylate kinase-like" evidence="7">
    <location>
        <begin position="3"/>
        <end position="182"/>
    </location>
</feature>
<dbReference type="PANTHER" id="PTHR23117">
    <property type="entry name" value="GUANYLATE KINASE-RELATED"/>
    <property type="match status" value="1"/>
</dbReference>
<accession>A0A1H4KRR3</accession>
<reference evidence="9" key="1">
    <citation type="submission" date="2016-10" db="EMBL/GenBank/DDBJ databases">
        <authorList>
            <person name="Varghese N."/>
            <person name="Submissions S."/>
        </authorList>
    </citation>
    <scope>NUCLEOTIDE SEQUENCE [LARGE SCALE GENOMIC DNA]</scope>
    <source>
        <strain evidence="9">DSM 9751</strain>
    </source>
</reference>
<dbReference type="Proteomes" id="UP000198982">
    <property type="component" value="Unassembled WGS sequence"/>
</dbReference>
<dbReference type="UniPathway" id="UPA00087">
    <property type="reaction ID" value="UER00175"/>
</dbReference>
<dbReference type="NCBIfam" id="TIGR02322">
    <property type="entry name" value="phosphon_PhnN"/>
    <property type="match status" value="1"/>
</dbReference>
<dbReference type="GO" id="GO:0019634">
    <property type="term" value="P:organic phosphonate metabolic process"/>
    <property type="evidence" value="ECO:0007669"/>
    <property type="project" value="UniProtKB-UniRule"/>
</dbReference>
<keyword evidence="4 6" id="KW-0547">Nucleotide-binding</keyword>
<feature type="binding site" evidence="6">
    <location>
        <begin position="10"/>
        <end position="17"/>
    </location>
    <ligand>
        <name>ATP</name>
        <dbReference type="ChEBI" id="CHEBI:30616"/>
    </ligand>
</feature>
<evidence type="ECO:0000259" key="7">
    <source>
        <dbReference type="PROSITE" id="PS50052"/>
    </source>
</evidence>
<dbReference type="GO" id="GO:0006015">
    <property type="term" value="P:5-phosphoribose 1-diphosphate biosynthetic process"/>
    <property type="evidence" value="ECO:0007669"/>
    <property type="project" value="UniProtKB-UniRule"/>
</dbReference>
<dbReference type="RefSeq" id="WP_092311627.1">
    <property type="nucleotide sequence ID" value="NZ_FNTJ01000001.1"/>
</dbReference>
<evidence type="ECO:0000256" key="2">
    <source>
        <dbReference type="ARBA" id="ARBA00005069"/>
    </source>
</evidence>
<dbReference type="SUPFAM" id="SSF52540">
    <property type="entry name" value="P-loop containing nucleoside triphosphate hydrolases"/>
    <property type="match status" value="1"/>
</dbReference>
<dbReference type="InterPro" id="IPR012699">
    <property type="entry name" value="PhnN"/>
</dbReference>
<sequence length="193" mass="22007">MPGRVIYLMGPSGAGKDSLIDAARQPIRRLGCEVAKRVITRSAESVGEEALEVTFEEFERRVTLGEFALFWRANGLGYGIPRQIDTWLARGRNVLVNGSRGHLRQARERYPDLIPIVLTVDNEVLRRRLLRRARESLPEIERRLQRNQQFVSATWLDEERVIRLDNSGELEATLVRLLAILREQGVNPVPGQT</sequence>
<gene>
    <name evidence="6" type="primary">phnN</name>
    <name evidence="8" type="ORF">SAMN05216178_1483</name>
</gene>
<dbReference type="HAMAP" id="MF_00836">
    <property type="entry name" value="PhnN"/>
    <property type="match status" value="1"/>
</dbReference>
<dbReference type="InterPro" id="IPR027417">
    <property type="entry name" value="P-loop_NTPase"/>
</dbReference>